<feature type="non-terminal residue" evidence="2">
    <location>
        <position position="1"/>
    </location>
</feature>
<evidence type="ECO:0000313" key="2">
    <source>
        <dbReference type="EMBL" id="CAG8453334.1"/>
    </source>
</evidence>
<reference evidence="2" key="1">
    <citation type="submission" date="2021-06" db="EMBL/GenBank/DDBJ databases">
        <authorList>
            <person name="Kallberg Y."/>
            <person name="Tangrot J."/>
            <person name="Rosling A."/>
        </authorList>
    </citation>
    <scope>NUCLEOTIDE SEQUENCE</scope>
    <source>
        <strain evidence="2">FL130A</strain>
    </source>
</reference>
<organism evidence="2 3">
    <name type="scientific">Ambispora leptoticha</name>
    <dbReference type="NCBI Taxonomy" id="144679"/>
    <lineage>
        <taxon>Eukaryota</taxon>
        <taxon>Fungi</taxon>
        <taxon>Fungi incertae sedis</taxon>
        <taxon>Mucoromycota</taxon>
        <taxon>Glomeromycotina</taxon>
        <taxon>Glomeromycetes</taxon>
        <taxon>Archaeosporales</taxon>
        <taxon>Ambisporaceae</taxon>
        <taxon>Ambispora</taxon>
    </lineage>
</organism>
<comment type="caution">
    <text evidence="2">The sequence shown here is derived from an EMBL/GenBank/DDBJ whole genome shotgun (WGS) entry which is preliminary data.</text>
</comment>
<sequence length="683" mass="78613">VIINVPKVSSIKDISQPIDSWNEGTNVPEETIIPDEIEHSPAKSESLTELEESEIQCSASPSVTSLPQNDIFKQIEEIDRDFDPSEVKIQVSAPAIASEDFNYEYNFEDPFDNNEDDSRSEDANASKDDDGFCGFSDDDDEGYYYDFNTDTREVLAADEWPTRETSAKSMNQLSPPMNGRREQLLATKALNELNVHDYFKKTDAQEWRLNNYLNYRLETENEIPTWTDVINVWKNSLETMIQTNHKKVPASVNSFCKELINFSSFEGESILKSCMEWYRDFYERYCDLQLAERAQRLEKNIYSSQGVSKLLRKKTNKKRSEKALDVLFDEAHEDELVESINKSILGEEITLPVSDDTSRQEFHSISDKFKKYRNKIPKTHRIITLGYWGVFDLTQESLYECKEFSQSEIDEISQDFANHIQWSPKPTPKNLQKYFDSNCDPVNLEDNEDKEKLHANIQFIILNMKKVGGKTEEELKFTTIYPLFNAVMDPSLIKDTWGEIQTLGSKDMRNDKANPFVKARMGRKVDMKGTLTKTSNKFEALYGEVSNGLSPLGISLASQKKKYLDKVKLAVLMRDSLNSTLKKWKHLNDEQRKKLIVYGWTLAGFDLSLYAMDWTGDGMYRFGLIENCQFPSNKENCGLFEGVLCLLKELEVVQELHVANTRGKCRQITVESSPILNLNRTPN</sequence>
<dbReference type="Proteomes" id="UP000789508">
    <property type="component" value="Unassembled WGS sequence"/>
</dbReference>
<dbReference type="EMBL" id="CAJVPS010000111">
    <property type="protein sequence ID" value="CAG8453334.1"/>
    <property type="molecule type" value="Genomic_DNA"/>
</dbReference>
<feature type="compositionally biased region" description="Basic and acidic residues" evidence="1">
    <location>
        <begin position="116"/>
        <end position="130"/>
    </location>
</feature>
<gene>
    <name evidence="2" type="ORF">ALEPTO_LOCUS1137</name>
</gene>
<accession>A0A9N8VEI8</accession>
<proteinExistence type="predicted"/>
<evidence type="ECO:0000256" key="1">
    <source>
        <dbReference type="SAM" id="MobiDB-lite"/>
    </source>
</evidence>
<feature type="region of interest" description="Disordered" evidence="1">
    <location>
        <begin position="106"/>
        <end position="133"/>
    </location>
</feature>
<feature type="compositionally biased region" description="Acidic residues" evidence="1">
    <location>
        <begin position="106"/>
        <end position="115"/>
    </location>
</feature>
<dbReference type="AlphaFoldDB" id="A0A9N8VEI8"/>
<keyword evidence="3" id="KW-1185">Reference proteome</keyword>
<dbReference type="OrthoDB" id="2330002at2759"/>
<protein>
    <submittedName>
        <fullName evidence="2">776_t:CDS:1</fullName>
    </submittedName>
</protein>
<evidence type="ECO:0000313" key="3">
    <source>
        <dbReference type="Proteomes" id="UP000789508"/>
    </source>
</evidence>
<name>A0A9N8VEI8_9GLOM</name>